<feature type="DNA-binding region" description="H-T-H motif" evidence="4">
    <location>
        <begin position="35"/>
        <end position="54"/>
    </location>
</feature>
<dbReference type="HOGENOM" id="CLU_069356_27_0_11"/>
<dbReference type="EMBL" id="JH636049">
    <property type="protein sequence ID" value="EID53568.1"/>
    <property type="molecule type" value="Genomic_DNA"/>
</dbReference>
<dbReference type="SUPFAM" id="SSF46689">
    <property type="entry name" value="Homeodomain-like"/>
    <property type="match status" value="1"/>
</dbReference>
<sequence length="233" mass="25952">MPTPTSEPRGRVAKREAITRAARAVFGREGFTAARIETIAAEAQVSTRTIYNHFAGKEELFTAVVQHSSTHVADILAELMRRQLGPVNDPDGAEKALLALADEWNTPRAEFTDHFALVRRMQAEAAQLPETLLRAWHEAGPRRTRQELARHLTRLNELGVLTVSDPELAAEHFLVLTVGVYSECGHDGVTTVSAESRHRVLAAGVRAFLYGYLPRSAPAREDQAAREHDRRYR</sequence>
<dbReference type="InterPro" id="IPR050109">
    <property type="entry name" value="HTH-type_TetR-like_transc_reg"/>
</dbReference>
<dbReference type="GO" id="GO:0000976">
    <property type="term" value="F:transcription cis-regulatory region binding"/>
    <property type="evidence" value="ECO:0007669"/>
    <property type="project" value="TreeGrafter"/>
</dbReference>
<dbReference type="RefSeq" id="WP_006237697.1">
    <property type="nucleotide sequence ID" value="NZ_JH636049.1"/>
</dbReference>
<evidence type="ECO:0000256" key="1">
    <source>
        <dbReference type="ARBA" id="ARBA00023015"/>
    </source>
</evidence>
<feature type="domain" description="HTH tetR-type" evidence="5">
    <location>
        <begin position="12"/>
        <end position="72"/>
    </location>
</feature>
<dbReference type="InterPro" id="IPR009057">
    <property type="entry name" value="Homeodomain-like_sf"/>
</dbReference>
<dbReference type="FunFam" id="1.10.10.60:FF:000141">
    <property type="entry name" value="TetR family transcriptional regulator"/>
    <property type="match status" value="1"/>
</dbReference>
<accession>I0V0B5</accession>
<dbReference type="Proteomes" id="UP000004691">
    <property type="component" value="Unassembled WGS sequence"/>
</dbReference>
<keyword evidence="1" id="KW-0805">Transcription regulation</keyword>
<dbReference type="Pfam" id="PF14246">
    <property type="entry name" value="TetR_C_7"/>
    <property type="match status" value="1"/>
</dbReference>
<dbReference type="PANTHER" id="PTHR30055">
    <property type="entry name" value="HTH-TYPE TRANSCRIPTIONAL REGULATOR RUTR"/>
    <property type="match status" value="1"/>
</dbReference>
<evidence type="ECO:0000256" key="3">
    <source>
        <dbReference type="ARBA" id="ARBA00023163"/>
    </source>
</evidence>
<evidence type="ECO:0000256" key="2">
    <source>
        <dbReference type="ARBA" id="ARBA00023125"/>
    </source>
</evidence>
<dbReference type="Pfam" id="PF00440">
    <property type="entry name" value="TetR_N"/>
    <property type="match status" value="1"/>
</dbReference>
<dbReference type="InterPro" id="IPR039536">
    <property type="entry name" value="TetR_C_Proteobacteria"/>
</dbReference>
<keyword evidence="2 4" id="KW-0238">DNA-binding</keyword>
<gene>
    <name evidence="6" type="ORF">SacxiDRAFT_1317</name>
</gene>
<dbReference type="AlphaFoldDB" id="I0V0B5"/>
<dbReference type="GO" id="GO:0003700">
    <property type="term" value="F:DNA-binding transcription factor activity"/>
    <property type="evidence" value="ECO:0007669"/>
    <property type="project" value="TreeGrafter"/>
</dbReference>
<dbReference type="PROSITE" id="PS50977">
    <property type="entry name" value="HTH_TETR_2"/>
    <property type="match status" value="1"/>
</dbReference>
<evidence type="ECO:0000313" key="6">
    <source>
        <dbReference type="EMBL" id="EID53568.1"/>
    </source>
</evidence>
<name>I0V0B5_9PSEU</name>
<dbReference type="PRINTS" id="PR00455">
    <property type="entry name" value="HTHTETR"/>
</dbReference>
<dbReference type="InterPro" id="IPR001647">
    <property type="entry name" value="HTH_TetR"/>
</dbReference>
<dbReference type="GO" id="GO:0045892">
    <property type="term" value="P:negative regulation of DNA-templated transcription"/>
    <property type="evidence" value="ECO:0007669"/>
    <property type="project" value="UniProtKB-ARBA"/>
</dbReference>
<keyword evidence="3" id="KW-0804">Transcription</keyword>
<proteinExistence type="predicted"/>
<organism evidence="6 7">
    <name type="scientific">Saccharomonospora xinjiangensis XJ-54</name>
    <dbReference type="NCBI Taxonomy" id="882086"/>
    <lineage>
        <taxon>Bacteria</taxon>
        <taxon>Bacillati</taxon>
        <taxon>Actinomycetota</taxon>
        <taxon>Actinomycetes</taxon>
        <taxon>Pseudonocardiales</taxon>
        <taxon>Pseudonocardiaceae</taxon>
        <taxon>Saccharomonospora</taxon>
    </lineage>
</organism>
<keyword evidence="7" id="KW-1185">Reference proteome</keyword>
<evidence type="ECO:0000256" key="4">
    <source>
        <dbReference type="PROSITE-ProRule" id="PRU00335"/>
    </source>
</evidence>
<evidence type="ECO:0000259" key="5">
    <source>
        <dbReference type="PROSITE" id="PS50977"/>
    </source>
</evidence>
<evidence type="ECO:0000313" key="7">
    <source>
        <dbReference type="Proteomes" id="UP000004691"/>
    </source>
</evidence>
<protein>
    <submittedName>
        <fullName evidence="6">Transcriptional regulator</fullName>
    </submittedName>
</protein>
<dbReference type="eggNOG" id="COG1309">
    <property type="taxonomic scope" value="Bacteria"/>
</dbReference>
<reference evidence="6 7" key="1">
    <citation type="submission" date="2012-01" db="EMBL/GenBank/DDBJ databases">
        <title>Improved High-Quality Draft sequence of Saccharomonospora xinjiangensis XJ-54.</title>
        <authorList>
            <consortium name="US DOE Joint Genome Institute"/>
            <person name="Lucas S."/>
            <person name="Han J."/>
            <person name="Lapidus A."/>
            <person name="Cheng J.-F."/>
            <person name="Goodwin L."/>
            <person name="Pitluck S."/>
            <person name="Peters L."/>
            <person name="Mikhailova N."/>
            <person name="Teshima H."/>
            <person name="Detter J.C."/>
            <person name="Han C."/>
            <person name="Tapia R."/>
            <person name="Land M."/>
            <person name="Hauser L."/>
            <person name="Kyrpides N."/>
            <person name="Ivanova N."/>
            <person name="Pagani I."/>
            <person name="Brambilla E.-M."/>
            <person name="Klenk H.-P."/>
            <person name="Woyke T."/>
        </authorList>
    </citation>
    <scope>NUCLEOTIDE SEQUENCE [LARGE SCALE GENOMIC DNA]</scope>
    <source>
        <strain evidence="6 7">XJ-54</strain>
    </source>
</reference>
<dbReference type="OrthoDB" id="7506349at2"/>
<dbReference type="Gene3D" id="1.10.357.10">
    <property type="entry name" value="Tetracycline Repressor, domain 2"/>
    <property type="match status" value="1"/>
</dbReference>
<dbReference type="PANTHER" id="PTHR30055:SF146">
    <property type="entry name" value="HTH-TYPE TRANSCRIPTIONAL DUAL REGULATOR CECR"/>
    <property type="match status" value="1"/>
</dbReference>